<dbReference type="Proteomes" id="UP000030758">
    <property type="component" value="Unassembled WGS sequence"/>
</dbReference>
<organism evidence="2">
    <name type="scientific">Trichuris suis</name>
    <name type="common">pig whipworm</name>
    <dbReference type="NCBI Taxonomy" id="68888"/>
    <lineage>
        <taxon>Eukaryota</taxon>
        <taxon>Metazoa</taxon>
        <taxon>Ecdysozoa</taxon>
        <taxon>Nematoda</taxon>
        <taxon>Enoplea</taxon>
        <taxon>Dorylaimia</taxon>
        <taxon>Trichinellida</taxon>
        <taxon>Trichuridae</taxon>
        <taxon>Trichuris</taxon>
    </lineage>
</organism>
<keyword evidence="1" id="KW-0472">Membrane</keyword>
<accession>A0A085NIY7</accession>
<feature type="transmembrane region" description="Helical" evidence="1">
    <location>
        <begin position="20"/>
        <end position="37"/>
    </location>
</feature>
<sequence>KRHADIIQKRSPEPLFFFRIYPTYAGSAVLVMFFQFFSRFRHEDNIVGVEHCMQGHCVLEERTIWSNVVMCQMPFQGRGRPHVAFDSSLGGDMLNSTN</sequence>
<name>A0A085NIY7_9BILA</name>
<evidence type="ECO:0000313" key="2">
    <source>
        <dbReference type="EMBL" id="KFD69433.1"/>
    </source>
</evidence>
<evidence type="ECO:0000256" key="1">
    <source>
        <dbReference type="SAM" id="Phobius"/>
    </source>
</evidence>
<feature type="non-terminal residue" evidence="2">
    <location>
        <position position="1"/>
    </location>
</feature>
<gene>
    <name evidence="2" type="ORF">M514_18305</name>
</gene>
<proteinExistence type="predicted"/>
<keyword evidence="1" id="KW-0812">Transmembrane</keyword>
<keyword evidence="1" id="KW-1133">Transmembrane helix</keyword>
<reference evidence="2" key="1">
    <citation type="journal article" date="2014" name="Nat. Genet.">
        <title>Genome and transcriptome of the porcine whipworm Trichuris suis.</title>
        <authorList>
            <person name="Jex A.R."/>
            <person name="Nejsum P."/>
            <person name="Schwarz E.M."/>
            <person name="Hu L."/>
            <person name="Young N.D."/>
            <person name="Hall R.S."/>
            <person name="Korhonen P.K."/>
            <person name="Liao S."/>
            <person name="Thamsborg S."/>
            <person name="Xia J."/>
            <person name="Xu P."/>
            <person name="Wang S."/>
            <person name="Scheerlinck J.P."/>
            <person name="Hofmann A."/>
            <person name="Sternberg P.W."/>
            <person name="Wang J."/>
            <person name="Gasser R.B."/>
        </authorList>
    </citation>
    <scope>NUCLEOTIDE SEQUENCE [LARGE SCALE GENOMIC DNA]</scope>
    <source>
        <strain evidence="2">DCEP-RM93F</strain>
    </source>
</reference>
<dbReference type="EMBL" id="KL367495">
    <property type="protein sequence ID" value="KFD69433.1"/>
    <property type="molecule type" value="Genomic_DNA"/>
</dbReference>
<protein>
    <submittedName>
        <fullName evidence="2">Uncharacterized protein</fullName>
    </submittedName>
</protein>
<dbReference type="AlphaFoldDB" id="A0A085NIY7"/>